<accession>A0A9P0K1A9</accession>
<reference evidence="2" key="1">
    <citation type="submission" date="2022-03" db="EMBL/GenBank/DDBJ databases">
        <authorList>
            <person name="Sayadi A."/>
        </authorList>
    </citation>
    <scope>NUCLEOTIDE SEQUENCE</scope>
</reference>
<dbReference type="Pfam" id="PF07842">
    <property type="entry name" value="GCFC"/>
    <property type="match status" value="1"/>
</dbReference>
<dbReference type="OrthoDB" id="4822at2759"/>
<dbReference type="EMBL" id="CAKOFQ010006723">
    <property type="protein sequence ID" value="CAH1965308.1"/>
    <property type="molecule type" value="Genomic_DNA"/>
</dbReference>
<keyword evidence="3" id="KW-1185">Reference proteome</keyword>
<name>A0A9P0K1A9_ACAOB</name>
<sequence length="310" mass="36005">MFDQLIMPKILKEVEEWNPLTDTIPIHIWIHPWIPLLDAKLQASIYPLIQEKLGNALANWHPSDRSAKLMLQPWQRALSQGSFVAFLLKHVVPKLQLCMQSFVINPHQQHLDQWNWVMDWQDMLSVGNMTLILDKFFFPRWLQTLAMWLNQNPNYSQVMEWYSGWKRMLSEELLNQPNIKENFHKALEMMNRAVGLGQQPGAKESISYLKTMEENGSLPPPPPPPRVETIAEAVKTASQIPQGFKDLVMKRCEERGILFIPIVNKYHEAKQVYRLGNGGLQCYIDRNVIFYCQGGSTWLPTSLNKLLDMV</sequence>
<evidence type="ECO:0000259" key="1">
    <source>
        <dbReference type="Pfam" id="PF07842"/>
    </source>
</evidence>
<protein>
    <recommendedName>
        <fullName evidence="1">GCF C-terminal domain-containing protein</fullName>
    </recommendedName>
</protein>
<dbReference type="InterPro" id="IPR045211">
    <property type="entry name" value="TFP11/STIP/Ntr1"/>
</dbReference>
<comment type="caution">
    <text evidence="2">The sequence shown here is derived from an EMBL/GenBank/DDBJ whole genome shotgun (WGS) entry which is preliminary data.</text>
</comment>
<dbReference type="PANTHER" id="PTHR23329">
    <property type="entry name" value="TUFTELIN-INTERACTING PROTEIN 11-RELATED"/>
    <property type="match status" value="1"/>
</dbReference>
<proteinExistence type="predicted"/>
<feature type="domain" description="GCF C-terminal" evidence="1">
    <location>
        <begin position="2"/>
        <end position="145"/>
    </location>
</feature>
<dbReference type="InterPro" id="IPR022783">
    <property type="entry name" value="GCFC_dom"/>
</dbReference>
<dbReference type="GO" id="GO:0071008">
    <property type="term" value="C:U2-type post-mRNA release spliceosomal complex"/>
    <property type="evidence" value="ECO:0007669"/>
    <property type="project" value="TreeGrafter"/>
</dbReference>
<evidence type="ECO:0000313" key="3">
    <source>
        <dbReference type="Proteomes" id="UP001152888"/>
    </source>
</evidence>
<gene>
    <name evidence="2" type="ORF">ACAOBT_LOCUS6264</name>
</gene>
<dbReference type="AlphaFoldDB" id="A0A9P0K1A9"/>
<evidence type="ECO:0000313" key="2">
    <source>
        <dbReference type="EMBL" id="CAH1965308.1"/>
    </source>
</evidence>
<dbReference type="PANTHER" id="PTHR23329:SF1">
    <property type="entry name" value="TUFTELIN-INTERACTING PROTEIN 11"/>
    <property type="match status" value="1"/>
</dbReference>
<dbReference type="GO" id="GO:0000390">
    <property type="term" value="P:spliceosomal complex disassembly"/>
    <property type="evidence" value="ECO:0007669"/>
    <property type="project" value="InterPro"/>
</dbReference>
<dbReference type="Proteomes" id="UP001152888">
    <property type="component" value="Unassembled WGS sequence"/>
</dbReference>
<organism evidence="2 3">
    <name type="scientific">Acanthoscelides obtectus</name>
    <name type="common">Bean weevil</name>
    <name type="synonym">Bruchus obtectus</name>
    <dbReference type="NCBI Taxonomy" id="200917"/>
    <lineage>
        <taxon>Eukaryota</taxon>
        <taxon>Metazoa</taxon>
        <taxon>Ecdysozoa</taxon>
        <taxon>Arthropoda</taxon>
        <taxon>Hexapoda</taxon>
        <taxon>Insecta</taxon>
        <taxon>Pterygota</taxon>
        <taxon>Neoptera</taxon>
        <taxon>Endopterygota</taxon>
        <taxon>Coleoptera</taxon>
        <taxon>Polyphaga</taxon>
        <taxon>Cucujiformia</taxon>
        <taxon>Chrysomeloidea</taxon>
        <taxon>Chrysomelidae</taxon>
        <taxon>Bruchinae</taxon>
        <taxon>Bruchini</taxon>
        <taxon>Acanthoscelides</taxon>
    </lineage>
</organism>